<feature type="compositionally biased region" description="Low complexity" evidence="2">
    <location>
        <begin position="297"/>
        <end position="307"/>
    </location>
</feature>
<dbReference type="GO" id="GO:0003746">
    <property type="term" value="F:translation elongation factor activity"/>
    <property type="evidence" value="ECO:0007669"/>
    <property type="project" value="UniProtKB-KW"/>
</dbReference>
<dbReference type="PANTHER" id="PTHR43721">
    <property type="entry name" value="ELONGATION FACTOR TU-RELATED"/>
    <property type="match status" value="1"/>
</dbReference>
<dbReference type="Proteomes" id="UP000222106">
    <property type="component" value="Unassembled WGS sequence"/>
</dbReference>
<dbReference type="OrthoDB" id="9804504at2"/>
<dbReference type="InterPro" id="IPR015191">
    <property type="entry name" value="SelB_WHD4"/>
</dbReference>
<evidence type="ECO:0000259" key="3">
    <source>
        <dbReference type="PROSITE" id="PS51722"/>
    </source>
</evidence>
<keyword evidence="1" id="KW-0342">GTP-binding</keyword>
<dbReference type="GO" id="GO:0003723">
    <property type="term" value="F:RNA binding"/>
    <property type="evidence" value="ECO:0007669"/>
    <property type="project" value="InterPro"/>
</dbReference>
<keyword evidence="4" id="KW-0251">Elongation factor</keyword>
<dbReference type="CDD" id="cd04171">
    <property type="entry name" value="SelB"/>
    <property type="match status" value="1"/>
</dbReference>
<dbReference type="InterPro" id="IPR027417">
    <property type="entry name" value="P-loop_NTPase"/>
</dbReference>
<sequence>MHVVATAGHVDHGKSTLVRALTGTDPDRLPEEHRRGLTIELGFCWTALPGAGDVAFVDVPGHERFVPTMLAGVGPVPVALLVVAADDPWMPQTAEHLAALDGLGVSRGVVAVTRADLADPGPAAARAREQVDRTSLRGARVVPVSAVTGAGLPELTAALAEVLAQVPPPEREADVRLWVDRRFTVRGTGTVVTGTLPAGRVAPGDRLTHDGGTVRVRAVQSLGRAVPEAVGVARVALGLAGDDEGLERGSVLVTPDAWHVTDVVDVRLRRVGDAATHHPLPPLPLAETSTPPRDVISSPTPESSAAPPQRPLLHVGAASVEVHHRPLGGELARLRLRRPLPLRIGDRALLRDPGSRALWGVVVLDPAPPALTRRGAGARRAQALADADGAPRLPRELARRGGVADLALLRRIGVPTSGAAEHGVVDAGLVMSTERAERARADAARLVGEHDAAHPLDPGVPPGALAARLGVPERLLRAALRPPLTLRNGRVTLAGRGDGLPAALAAALETLDAELADAPFAAPTADRLRELRLDERALAAAARAGRLLRPAPGIVLPSDAAGRAAAWLAELPQPFTTSQARVRLGTSRRVVLPLLDHLDRQGLTRRLPDDRREVTPAARRG</sequence>
<dbReference type="InterPro" id="IPR050055">
    <property type="entry name" value="EF-Tu_GTPase"/>
</dbReference>
<comment type="caution">
    <text evidence="4">The sequence shown here is derived from an EMBL/GenBank/DDBJ whole genome shotgun (WGS) entry which is preliminary data.</text>
</comment>
<keyword evidence="4" id="KW-0648">Protein biosynthesis</keyword>
<dbReference type="GO" id="GO:0005525">
    <property type="term" value="F:GTP binding"/>
    <property type="evidence" value="ECO:0007669"/>
    <property type="project" value="UniProtKB-KW"/>
</dbReference>
<dbReference type="PANTHER" id="PTHR43721:SF22">
    <property type="entry name" value="ELONGATION FACTOR TU, MITOCHONDRIAL"/>
    <property type="match status" value="1"/>
</dbReference>
<dbReference type="AlphaFoldDB" id="A0A2A9EPC2"/>
<dbReference type="InterPro" id="IPR009000">
    <property type="entry name" value="Transl_B-barrel_sf"/>
</dbReference>
<evidence type="ECO:0000256" key="2">
    <source>
        <dbReference type="SAM" id="MobiDB-lite"/>
    </source>
</evidence>
<accession>A0A2A9EPC2</accession>
<keyword evidence="5" id="KW-1185">Reference proteome</keyword>
<protein>
    <submittedName>
        <fullName evidence="4">Selenocysteine-specific elongation factor</fullName>
    </submittedName>
</protein>
<reference evidence="4 5" key="1">
    <citation type="submission" date="2017-10" db="EMBL/GenBank/DDBJ databases">
        <title>Sequencing the genomes of 1000 actinobacteria strains.</title>
        <authorList>
            <person name="Klenk H.-P."/>
        </authorList>
    </citation>
    <scope>NUCLEOTIDE SEQUENCE [LARGE SCALE GENOMIC DNA]</scope>
    <source>
        <strain evidence="4 5">DSM 21838</strain>
    </source>
</reference>
<dbReference type="InterPro" id="IPR036388">
    <property type="entry name" value="WH-like_DNA-bd_sf"/>
</dbReference>
<dbReference type="GO" id="GO:0003924">
    <property type="term" value="F:GTPase activity"/>
    <property type="evidence" value="ECO:0007669"/>
    <property type="project" value="InterPro"/>
</dbReference>
<dbReference type="Pfam" id="PF00009">
    <property type="entry name" value="GTP_EFTU"/>
    <property type="match status" value="1"/>
</dbReference>
<dbReference type="PROSITE" id="PS51722">
    <property type="entry name" value="G_TR_2"/>
    <property type="match status" value="1"/>
</dbReference>
<feature type="region of interest" description="Disordered" evidence="2">
    <location>
        <begin position="275"/>
        <end position="310"/>
    </location>
</feature>
<dbReference type="Gene3D" id="1.10.10.10">
    <property type="entry name" value="Winged helix-like DNA-binding domain superfamily/Winged helix DNA-binding domain"/>
    <property type="match status" value="1"/>
</dbReference>
<dbReference type="SUPFAM" id="SSF52540">
    <property type="entry name" value="P-loop containing nucleoside triphosphate hydrolases"/>
    <property type="match status" value="1"/>
</dbReference>
<dbReference type="Gene3D" id="2.40.30.10">
    <property type="entry name" value="Translation factors"/>
    <property type="match status" value="1"/>
</dbReference>
<dbReference type="SUPFAM" id="SSF50447">
    <property type="entry name" value="Translation proteins"/>
    <property type="match status" value="1"/>
</dbReference>
<dbReference type="RefSeq" id="WP_098484362.1">
    <property type="nucleotide sequence ID" value="NZ_PDJI01000004.1"/>
</dbReference>
<name>A0A2A9EPC2_9MICO</name>
<evidence type="ECO:0000313" key="5">
    <source>
        <dbReference type="Proteomes" id="UP000222106"/>
    </source>
</evidence>
<dbReference type="Gene3D" id="3.40.50.300">
    <property type="entry name" value="P-loop containing nucleotide triphosphate hydrolases"/>
    <property type="match status" value="1"/>
</dbReference>
<evidence type="ECO:0000313" key="4">
    <source>
        <dbReference type="EMBL" id="PFG40456.1"/>
    </source>
</evidence>
<evidence type="ECO:0000256" key="1">
    <source>
        <dbReference type="ARBA" id="ARBA00023134"/>
    </source>
</evidence>
<feature type="domain" description="Tr-type G" evidence="3">
    <location>
        <begin position="1"/>
        <end position="170"/>
    </location>
</feature>
<dbReference type="InterPro" id="IPR036390">
    <property type="entry name" value="WH_DNA-bd_sf"/>
</dbReference>
<dbReference type="GO" id="GO:0001514">
    <property type="term" value="P:selenocysteine incorporation"/>
    <property type="evidence" value="ECO:0007669"/>
    <property type="project" value="InterPro"/>
</dbReference>
<dbReference type="SUPFAM" id="SSF46785">
    <property type="entry name" value="Winged helix' DNA-binding domain"/>
    <property type="match status" value="1"/>
</dbReference>
<organism evidence="4 5">
    <name type="scientific">Georgenia soli</name>
    <dbReference type="NCBI Taxonomy" id="638953"/>
    <lineage>
        <taxon>Bacteria</taxon>
        <taxon>Bacillati</taxon>
        <taxon>Actinomycetota</taxon>
        <taxon>Actinomycetes</taxon>
        <taxon>Micrococcales</taxon>
        <taxon>Bogoriellaceae</taxon>
        <taxon>Georgenia</taxon>
    </lineage>
</organism>
<proteinExistence type="predicted"/>
<keyword evidence="1" id="KW-0547">Nucleotide-binding</keyword>
<dbReference type="EMBL" id="PDJI01000004">
    <property type="protein sequence ID" value="PFG40456.1"/>
    <property type="molecule type" value="Genomic_DNA"/>
</dbReference>
<dbReference type="InterPro" id="IPR000795">
    <property type="entry name" value="T_Tr_GTP-bd_dom"/>
</dbReference>
<gene>
    <name evidence="4" type="ORF">ATJ97_2985</name>
</gene>
<dbReference type="GO" id="GO:0005737">
    <property type="term" value="C:cytoplasm"/>
    <property type="evidence" value="ECO:0007669"/>
    <property type="project" value="InterPro"/>
</dbReference>
<dbReference type="Pfam" id="PF09107">
    <property type="entry name" value="WHD_3rd_SelB"/>
    <property type="match status" value="1"/>
</dbReference>